<dbReference type="PANTHER" id="PTHR45138">
    <property type="entry name" value="REGULATORY COMPONENTS OF SENSORY TRANSDUCTION SYSTEM"/>
    <property type="match status" value="1"/>
</dbReference>
<dbReference type="Proteomes" id="UP000463138">
    <property type="component" value="Unassembled WGS sequence"/>
</dbReference>
<dbReference type="SMART" id="SM00267">
    <property type="entry name" value="GGDEF"/>
    <property type="match status" value="1"/>
</dbReference>
<dbReference type="AlphaFoldDB" id="A0A7V7GPX2"/>
<evidence type="ECO:0000256" key="4">
    <source>
        <dbReference type="ARBA" id="ARBA00034247"/>
    </source>
</evidence>
<keyword evidence="5" id="KW-0472">Membrane</keyword>
<keyword evidence="5" id="KW-1133">Transmembrane helix</keyword>
<feature type="transmembrane region" description="Helical" evidence="5">
    <location>
        <begin position="219"/>
        <end position="240"/>
    </location>
</feature>
<dbReference type="InterPro" id="IPR029787">
    <property type="entry name" value="Nucleotide_cyclase"/>
</dbReference>
<evidence type="ECO:0000256" key="3">
    <source>
        <dbReference type="ARBA" id="ARBA00012528"/>
    </source>
</evidence>
<dbReference type="EMBL" id="QOVF01000007">
    <property type="protein sequence ID" value="KAA0691892.1"/>
    <property type="molecule type" value="Genomic_DNA"/>
</dbReference>
<sequence>MLVAQPCCKASKGSGTYSAGQGRNPPMLGELDLKTLGIALSLVTLSMTLLLSIAAWHAGSEKGLRHWAMGNFALMLGLLMNVNQDHIHHSLSVVLANGLMTLGIGVTWLGVRAFKGTSQPQAGPILAALLVMLLLWIFRFHFDSLTARLGIASIVLATMSLLCARELLIPAEQPLRTGYWLAGGVALFCGLGLTLRAIASLSSLSPTVAISDNPLQSATLLGAMVAQIGLASGFILMTHYRTAMALHRLSERDALTGTLNRRSLYEQALQILSKASETQLPVTLIMLDADHFKRINDEFGHQTGDAVLCHMVARIRQHLRADDLLGRYGGEEFILILPGLDTVSATQVAERIRLGLCNQPWHAEDTPVQLSISLGVACSDQQGYVFDILLGAADAALYQAKALGRNRVELARHPGTAPKDEMALRLLSQFRHNLDV</sequence>
<dbReference type="InterPro" id="IPR000160">
    <property type="entry name" value="GGDEF_dom"/>
</dbReference>
<feature type="transmembrane region" description="Helical" evidence="5">
    <location>
        <begin position="36"/>
        <end position="56"/>
    </location>
</feature>
<comment type="caution">
    <text evidence="7">The sequence shown here is derived from an EMBL/GenBank/DDBJ whole genome shotgun (WGS) entry which is preliminary data.</text>
</comment>
<keyword evidence="8" id="KW-1185">Reference proteome</keyword>
<dbReference type="PANTHER" id="PTHR45138:SF9">
    <property type="entry name" value="DIGUANYLATE CYCLASE DGCM-RELATED"/>
    <property type="match status" value="1"/>
</dbReference>
<comment type="subcellular location">
    <subcellularLocation>
        <location evidence="2">Cell inner membrane</location>
    </subcellularLocation>
</comment>
<dbReference type="OrthoDB" id="9812260at2"/>
<proteinExistence type="predicted"/>
<feature type="transmembrane region" description="Helical" evidence="5">
    <location>
        <begin position="148"/>
        <end position="168"/>
    </location>
</feature>
<evidence type="ECO:0000259" key="6">
    <source>
        <dbReference type="PROSITE" id="PS50887"/>
    </source>
</evidence>
<dbReference type="GO" id="GO:1902201">
    <property type="term" value="P:negative regulation of bacterial-type flagellum-dependent cell motility"/>
    <property type="evidence" value="ECO:0007669"/>
    <property type="project" value="TreeGrafter"/>
</dbReference>
<evidence type="ECO:0000313" key="8">
    <source>
        <dbReference type="Proteomes" id="UP000463138"/>
    </source>
</evidence>
<evidence type="ECO:0000256" key="2">
    <source>
        <dbReference type="ARBA" id="ARBA00004533"/>
    </source>
</evidence>
<dbReference type="Pfam" id="PF00990">
    <property type="entry name" value="GGDEF"/>
    <property type="match status" value="1"/>
</dbReference>
<evidence type="ECO:0000313" key="7">
    <source>
        <dbReference type="EMBL" id="KAA0691892.1"/>
    </source>
</evidence>
<dbReference type="InterPro" id="IPR050469">
    <property type="entry name" value="Diguanylate_Cyclase"/>
</dbReference>
<feature type="transmembrane region" description="Helical" evidence="5">
    <location>
        <begin position="180"/>
        <end position="199"/>
    </location>
</feature>
<feature type="transmembrane region" description="Helical" evidence="5">
    <location>
        <begin position="123"/>
        <end position="142"/>
    </location>
</feature>
<feature type="domain" description="GGDEF" evidence="6">
    <location>
        <begin position="280"/>
        <end position="413"/>
    </location>
</feature>
<comment type="cofactor">
    <cofactor evidence="1">
        <name>Mg(2+)</name>
        <dbReference type="ChEBI" id="CHEBI:18420"/>
    </cofactor>
</comment>
<keyword evidence="5" id="KW-0812">Transmembrane</keyword>
<evidence type="ECO:0000256" key="1">
    <source>
        <dbReference type="ARBA" id="ARBA00001946"/>
    </source>
</evidence>
<accession>A0A7V7GPX2</accession>
<name>A0A7V7GPX2_9GAMM</name>
<dbReference type="PROSITE" id="PS50887">
    <property type="entry name" value="GGDEF"/>
    <property type="match status" value="1"/>
</dbReference>
<reference evidence="7 8" key="1">
    <citation type="submission" date="2018-07" db="EMBL/GenBank/DDBJ databases">
        <title>Pseudomonas laoshanensis sp. nov., isolated from soil.</title>
        <authorList>
            <person name="Sun J."/>
            <person name="Yu L."/>
            <person name="Wang M."/>
            <person name="Zhang C."/>
        </authorList>
    </citation>
    <scope>NUCLEOTIDE SEQUENCE [LARGE SCALE GENOMIC DNA]</scope>
    <source>
        <strain evidence="7 8">Y22</strain>
    </source>
</reference>
<dbReference type="SUPFAM" id="SSF55073">
    <property type="entry name" value="Nucleotide cyclase"/>
    <property type="match status" value="1"/>
</dbReference>
<organism evidence="7 8">
    <name type="scientific">Halopseudomonas laoshanensis</name>
    <dbReference type="NCBI Taxonomy" id="2268758"/>
    <lineage>
        <taxon>Bacteria</taxon>
        <taxon>Pseudomonadati</taxon>
        <taxon>Pseudomonadota</taxon>
        <taxon>Gammaproteobacteria</taxon>
        <taxon>Pseudomonadales</taxon>
        <taxon>Pseudomonadaceae</taxon>
        <taxon>Halopseudomonas</taxon>
    </lineage>
</organism>
<feature type="transmembrane region" description="Helical" evidence="5">
    <location>
        <begin position="90"/>
        <end position="111"/>
    </location>
</feature>
<dbReference type="EC" id="2.7.7.65" evidence="3"/>
<dbReference type="CDD" id="cd01949">
    <property type="entry name" value="GGDEF"/>
    <property type="match status" value="1"/>
</dbReference>
<dbReference type="InterPro" id="IPR043128">
    <property type="entry name" value="Rev_trsase/Diguanyl_cyclase"/>
</dbReference>
<protein>
    <recommendedName>
        <fullName evidence="3">diguanylate cyclase</fullName>
        <ecNumber evidence="3">2.7.7.65</ecNumber>
    </recommendedName>
</protein>
<comment type="catalytic activity">
    <reaction evidence="4">
        <text>2 GTP = 3',3'-c-di-GMP + 2 diphosphate</text>
        <dbReference type="Rhea" id="RHEA:24898"/>
        <dbReference type="ChEBI" id="CHEBI:33019"/>
        <dbReference type="ChEBI" id="CHEBI:37565"/>
        <dbReference type="ChEBI" id="CHEBI:58805"/>
        <dbReference type="EC" id="2.7.7.65"/>
    </reaction>
</comment>
<dbReference type="GO" id="GO:0043709">
    <property type="term" value="P:cell adhesion involved in single-species biofilm formation"/>
    <property type="evidence" value="ECO:0007669"/>
    <property type="project" value="TreeGrafter"/>
</dbReference>
<dbReference type="FunFam" id="3.30.70.270:FF:000001">
    <property type="entry name" value="Diguanylate cyclase domain protein"/>
    <property type="match status" value="1"/>
</dbReference>
<evidence type="ECO:0000256" key="5">
    <source>
        <dbReference type="SAM" id="Phobius"/>
    </source>
</evidence>
<dbReference type="GO" id="GO:0005886">
    <property type="term" value="C:plasma membrane"/>
    <property type="evidence" value="ECO:0007669"/>
    <property type="project" value="UniProtKB-SubCell"/>
</dbReference>
<dbReference type="NCBIfam" id="TIGR00254">
    <property type="entry name" value="GGDEF"/>
    <property type="match status" value="1"/>
</dbReference>
<gene>
    <name evidence="7" type="ORF">DT594_16830</name>
</gene>
<dbReference type="GO" id="GO:0052621">
    <property type="term" value="F:diguanylate cyclase activity"/>
    <property type="evidence" value="ECO:0007669"/>
    <property type="project" value="UniProtKB-EC"/>
</dbReference>
<dbReference type="Gene3D" id="3.30.70.270">
    <property type="match status" value="1"/>
</dbReference>